<accession>A0A0P9A340</accession>
<proteinExistence type="predicted"/>
<sequence>MKVKVERTTKKAAITKATAPEDSKIPKPGDPEEVEMEEEEEEEEELKDSGEEELDELKEAQQLAEQLSGQMDFLTTDLTATTKLATPAATPTTAAVRNLIAGGRRKWHMPANGIGKRARPLVGHWNWSTSGAGWSVAKNALATERFTRPAILVGITFVCDASSDEEFQEEVQHRARTFHNQRQGGVQEHELGLEQGLGQGQAQAKWQKRSVKSRLHLPQFAMALKMG</sequence>
<dbReference type="Proteomes" id="UP000007801">
    <property type="component" value="Unassembled WGS sequence"/>
</dbReference>
<organism evidence="2 3">
    <name type="scientific">Drosophila ananassae</name>
    <name type="common">Fruit fly</name>
    <dbReference type="NCBI Taxonomy" id="7217"/>
    <lineage>
        <taxon>Eukaryota</taxon>
        <taxon>Metazoa</taxon>
        <taxon>Ecdysozoa</taxon>
        <taxon>Arthropoda</taxon>
        <taxon>Hexapoda</taxon>
        <taxon>Insecta</taxon>
        <taxon>Pterygota</taxon>
        <taxon>Neoptera</taxon>
        <taxon>Endopterygota</taxon>
        <taxon>Diptera</taxon>
        <taxon>Brachycera</taxon>
        <taxon>Muscomorpha</taxon>
        <taxon>Ephydroidea</taxon>
        <taxon>Drosophilidae</taxon>
        <taxon>Drosophila</taxon>
        <taxon>Sophophora</taxon>
    </lineage>
</organism>
<dbReference type="InParanoid" id="A0A0P9A340"/>
<protein>
    <submittedName>
        <fullName evidence="2">Uncharacterized protein</fullName>
    </submittedName>
</protein>
<evidence type="ECO:0000256" key="1">
    <source>
        <dbReference type="SAM" id="MobiDB-lite"/>
    </source>
</evidence>
<dbReference type="AlphaFoldDB" id="A0A0P9A340"/>
<name>A0A0P9A340_DROAN</name>
<reference evidence="2 3" key="1">
    <citation type="journal article" date="2007" name="Nature">
        <title>Evolution of genes and genomes on the Drosophila phylogeny.</title>
        <authorList>
            <consortium name="Drosophila 12 Genomes Consortium"/>
            <person name="Clark A.G."/>
            <person name="Eisen M.B."/>
            <person name="Smith D.R."/>
            <person name="Bergman C.M."/>
            <person name="Oliver B."/>
            <person name="Markow T.A."/>
            <person name="Kaufman T.C."/>
            <person name="Kellis M."/>
            <person name="Gelbart W."/>
            <person name="Iyer V.N."/>
            <person name="Pollard D.A."/>
            <person name="Sackton T.B."/>
            <person name="Larracuente A.M."/>
            <person name="Singh N.D."/>
            <person name="Abad J.P."/>
            <person name="Abt D.N."/>
            <person name="Adryan B."/>
            <person name="Aguade M."/>
            <person name="Akashi H."/>
            <person name="Anderson W.W."/>
            <person name="Aquadro C.F."/>
            <person name="Ardell D.H."/>
            <person name="Arguello R."/>
            <person name="Artieri C.G."/>
            <person name="Barbash D.A."/>
            <person name="Barker D."/>
            <person name="Barsanti P."/>
            <person name="Batterham P."/>
            <person name="Batzoglou S."/>
            <person name="Begun D."/>
            <person name="Bhutkar A."/>
            <person name="Blanco E."/>
            <person name="Bosak S.A."/>
            <person name="Bradley R.K."/>
            <person name="Brand A.D."/>
            <person name="Brent M.R."/>
            <person name="Brooks A.N."/>
            <person name="Brown R.H."/>
            <person name="Butlin R.K."/>
            <person name="Caggese C."/>
            <person name="Calvi B.R."/>
            <person name="Bernardo de Carvalho A."/>
            <person name="Caspi A."/>
            <person name="Castrezana S."/>
            <person name="Celniker S.E."/>
            <person name="Chang J.L."/>
            <person name="Chapple C."/>
            <person name="Chatterji S."/>
            <person name="Chinwalla A."/>
            <person name="Civetta A."/>
            <person name="Clifton S.W."/>
            <person name="Comeron J.M."/>
            <person name="Costello J.C."/>
            <person name="Coyne J.A."/>
            <person name="Daub J."/>
            <person name="David R.G."/>
            <person name="Delcher A.L."/>
            <person name="Delehaunty K."/>
            <person name="Do C.B."/>
            <person name="Ebling H."/>
            <person name="Edwards K."/>
            <person name="Eickbush T."/>
            <person name="Evans J.D."/>
            <person name="Filipski A."/>
            <person name="Findeiss S."/>
            <person name="Freyhult E."/>
            <person name="Fulton L."/>
            <person name="Fulton R."/>
            <person name="Garcia A.C."/>
            <person name="Gardiner A."/>
            <person name="Garfield D.A."/>
            <person name="Garvin B.E."/>
            <person name="Gibson G."/>
            <person name="Gilbert D."/>
            <person name="Gnerre S."/>
            <person name="Godfrey J."/>
            <person name="Good R."/>
            <person name="Gotea V."/>
            <person name="Gravely B."/>
            <person name="Greenberg A.J."/>
            <person name="Griffiths-Jones S."/>
            <person name="Gross S."/>
            <person name="Guigo R."/>
            <person name="Gustafson E.A."/>
            <person name="Haerty W."/>
            <person name="Hahn M.W."/>
            <person name="Halligan D.L."/>
            <person name="Halpern A.L."/>
            <person name="Halter G.M."/>
            <person name="Han M.V."/>
            <person name="Heger A."/>
            <person name="Hillier L."/>
            <person name="Hinrichs A.S."/>
            <person name="Holmes I."/>
            <person name="Hoskins R.A."/>
            <person name="Hubisz M.J."/>
            <person name="Hultmark D."/>
            <person name="Huntley M.A."/>
            <person name="Jaffe D.B."/>
            <person name="Jagadeeshan S."/>
            <person name="Jeck W.R."/>
            <person name="Johnson J."/>
            <person name="Jones C.D."/>
            <person name="Jordan W.C."/>
            <person name="Karpen G.H."/>
            <person name="Kataoka E."/>
            <person name="Keightley P.D."/>
            <person name="Kheradpour P."/>
            <person name="Kirkness E.F."/>
            <person name="Koerich L.B."/>
            <person name="Kristiansen K."/>
            <person name="Kudrna D."/>
            <person name="Kulathinal R.J."/>
            <person name="Kumar S."/>
            <person name="Kwok R."/>
            <person name="Lander E."/>
            <person name="Langley C.H."/>
            <person name="Lapoint R."/>
            <person name="Lazzaro B.P."/>
            <person name="Lee S.J."/>
            <person name="Levesque L."/>
            <person name="Li R."/>
            <person name="Lin C.F."/>
            <person name="Lin M.F."/>
            <person name="Lindblad-Toh K."/>
            <person name="Llopart A."/>
            <person name="Long M."/>
            <person name="Low L."/>
            <person name="Lozovsky E."/>
            <person name="Lu J."/>
            <person name="Luo M."/>
            <person name="Machado C.A."/>
            <person name="Makalowski W."/>
            <person name="Marzo M."/>
            <person name="Matsuda M."/>
            <person name="Matzkin L."/>
            <person name="McAllister B."/>
            <person name="McBride C.S."/>
            <person name="McKernan B."/>
            <person name="McKernan K."/>
            <person name="Mendez-Lago M."/>
            <person name="Minx P."/>
            <person name="Mollenhauer M.U."/>
            <person name="Montooth K."/>
            <person name="Mount S.M."/>
            <person name="Mu X."/>
            <person name="Myers E."/>
            <person name="Negre B."/>
            <person name="Newfeld S."/>
            <person name="Nielsen R."/>
            <person name="Noor M.A."/>
            <person name="O'Grady P."/>
            <person name="Pachter L."/>
            <person name="Papaceit M."/>
            <person name="Parisi M.J."/>
            <person name="Parisi M."/>
            <person name="Parts L."/>
            <person name="Pedersen J.S."/>
            <person name="Pesole G."/>
            <person name="Phillippy A.M."/>
            <person name="Ponting C.P."/>
            <person name="Pop M."/>
            <person name="Porcelli D."/>
            <person name="Powell J.R."/>
            <person name="Prohaska S."/>
            <person name="Pruitt K."/>
            <person name="Puig M."/>
            <person name="Quesneville H."/>
            <person name="Ram K.R."/>
            <person name="Rand D."/>
            <person name="Rasmussen M.D."/>
            <person name="Reed L.K."/>
            <person name="Reenan R."/>
            <person name="Reily A."/>
            <person name="Remington K.A."/>
            <person name="Rieger T.T."/>
            <person name="Ritchie M.G."/>
            <person name="Robin C."/>
            <person name="Rogers Y.H."/>
            <person name="Rohde C."/>
            <person name="Rozas J."/>
            <person name="Rubenfield M.J."/>
            <person name="Ruiz A."/>
            <person name="Russo S."/>
            <person name="Salzberg S.L."/>
            <person name="Sanchez-Gracia A."/>
            <person name="Saranga D.J."/>
            <person name="Sato H."/>
            <person name="Schaeffer S.W."/>
            <person name="Schatz M.C."/>
            <person name="Schlenke T."/>
            <person name="Schwartz R."/>
            <person name="Segarra C."/>
            <person name="Singh R.S."/>
            <person name="Sirot L."/>
            <person name="Sirota M."/>
            <person name="Sisneros N.B."/>
            <person name="Smith C.D."/>
            <person name="Smith T.F."/>
            <person name="Spieth J."/>
            <person name="Stage D.E."/>
            <person name="Stark A."/>
            <person name="Stephan W."/>
            <person name="Strausberg R.L."/>
            <person name="Strempel S."/>
            <person name="Sturgill D."/>
            <person name="Sutton G."/>
            <person name="Sutton G.G."/>
            <person name="Tao W."/>
            <person name="Teichmann S."/>
            <person name="Tobari Y.N."/>
            <person name="Tomimura Y."/>
            <person name="Tsolas J.M."/>
            <person name="Valente V.L."/>
            <person name="Venter E."/>
            <person name="Venter J.C."/>
            <person name="Vicario S."/>
            <person name="Vieira F.G."/>
            <person name="Vilella A.J."/>
            <person name="Villasante A."/>
            <person name="Walenz B."/>
            <person name="Wang J."/>
            <person name="Wasserman M."/>
            <person name="Watts T."/>
            <person name="Wilson D."/>
            <person name="Wilson R.K."/>
            <person name="Wing R.A."/>
            <person name="Wolfner M.F."/>
            <person name="Wong A."/>
            <person name="Wong G.K."/>
            <person name="Wu C.I."/>
            <person name="Wu G."/>
            <person name="Yamamoto D."/>
            <person name="Yang H.P."/>
            <person name="Yang S.P."/>
            <person name="Yorke J.A."/>
            <person name="Yoshida K."/>
            <person name="Zdobnov E."/>
            <person name="Zhang P."/>
            <person name="Zhang Y."/>
            <person name="Zimin A.V."/>
            <person name="Baldwin J."/>
            <person name="Abdouelleil A."/>
            <person name="Abdulkadir J."/>
            <person name="Abebe A."/>
            <person name="Abera B."/>
            <person name="Abreu J."/>
            <person name="Acer S.C."/>
            <person name="Aftuck L."/>
            <person name="Alexander A."/>
            <person name="An P."/>
            <person name="Anderson E."/>
            <person name="Anderson S."/>
            <person name="Arachi H."/>
            <person name="Azer M."/>
            <person name="Bachantsang P."/>
            <person name="Barry A."/>
            <person name="Bayul T."/>
            <person name="Berlin A."/>
            <person name="Bessette D."/>
            <person name="Bloom T."/>
            <person name="Blye J."/>
            <person name="Boguslavskiy L."/>
            <person name="Bonnet C."/>
            <person name="Boukhgalter B."/>
            <person name="Bourzgui I."/>
            <person name="Brown A."/>
            <person name="Cahill P."/>
            <person name="Channer S."/>
            <person name="Cheshatsang Y."/>
            <person name="Chuda L."/>
            <person name="Citroen M."/>
            <person name="Collymore A."/>
            <person name="Cooke P."/>
            <person name="Costello M."/>
            <person name="D'Aco K."/>
            <person name="Daza R."/>
            <person name="De Haan G."/>
            <person name="DeGray S."/>
            <person name="DeMaso C."/>
            <person name="Dhargay N."/>
            <person name="Dooley K."/>
            <person name="Dooley E."/>
            <person name="Doricent M."/>
            <person name="Dorje P."/>
            <person name="Dorjee K."/>
            <person name="Dupes A."/>
            <person name="Elong R."/>
            <person name="Falk J."/>
            <person name="Farina A."/>
            <person name="Faro S."/>
            <person name="Ferguson D."/>
            <person name="Fisher S."/>
            <person name="Foley C.D."/>
            <person name="Franke A."/>
            <person name="Friedrich D."/>
            <person name="Gadbois L."/>
            <person name="Gearin G."/>
            <person name="Gearin C.R."/>
            <person name="Giannoukos G."/>
            <person name="Goode T."/>
            <person name="Graham J."/>
            <person name="Grandbois E."/>
            <person name="Grewal S."/>
            <person name="Gyaltsen K."/>
            <person name="Hafez N."/>
            <person name="Hagos B."/>
            <person name="Hall J."/>
            <person name="Henson C."/>
            <person name="Hollinger A."/>
            <person name="Honan T."/>
            <person name="Huard M.D."/>
            <person name="Hughes L."/>
            <person name="Hurhula B."/>
            <person name="Husby M.E."/>
            <person name="Kamat A."/>
            <person name="Kanga B."/>
            <person name="Kashin S."/>
            <person name="Khazanovich D."/>
            <person name="Kisner P."/>
            <person name="Lance K."/>
            <person name="Lara M."/>
            <person name="Lee W."/>
            <person name="Lennon N."/>
            <person name="Letendre F."/>
            <person name="LeVine R."/>
            <person name="Lipovsky A."/>
            <person name="Liu X."/>
            <person name="Liu J."/>
            <person name="Liu S."/>
            <person name="Lokyitsang T."/>
            <person name="Lokyitsang Y."/>
            <person name="Lubonja R."/>
            <person name="Lui A."/>
            <person name="MacDonald P."/>
            <person name="Magnisalis V."/>
            <person name="Maru K."/>
            <person name="Matthews C."/>
            <person name="McCusker W."/>
            <person name="McDonough S."/>
            <person name="Mehta T."/>
            <person name="Meldrim J."/>
            <person name="Meneus L."/>
            <person name="Mihai O."/>
            <person name="Mihalev A."/>
            <person name="Mihova T."/>
            <person name="Mittelman R."/>
            <person name="Mlenga V."/>
            <person name="Montmayeur A."/>
            <person name="Mulrain L."/>
            <person name="Navidi A."/>
            <person name="Naylor J."/>
            <person name="Negash T."/>
            <person name="Nguyen T."/>
            <person name="Nguyen N."/>
            <person name="Nicol R."/>
            <person name="Norbu C."/>
            <person name="Norbu N."/>
            <person name="Novod N."/>
            <person name="O'Neill B."/>
            <person name="Osman S."/>
            <person name="Markiewicz E."/>
            <person name="Oyono O.L."/>
            <person name="Patti C."/>
            <person name="Phunkhang P."/>
            <person name="Pierre F."/>
            <person name="Priest M."/>
            <person name="Raghuraman S."/>
            <person name="Rege F."/>
            <person name="Reyes R."/>
            <person name="Rise C."/>
            <person name="Rogov P."/>
            <person name="Ross K."/>
            <person name="Ryan E."/>
            <person name="Settipalli S."/>
            <person name="Shea T."/>
            <person name="Sherpa N."/>
            <person name="Shi L."/>
            <person name="Shih D."/>
            <person name="Sparrow T."/>
            <person name="Spaulding J."/>
            <person name="Stalker J."/>
            <person name="Stange-Thomann N."/>
            <person name="Stavropoulos S."/>
            <person name="Stone C."/>
            <person name="Strader C."/>
            <person name="Tesfaye S."/>
            <person name="Thomson T."/>
            <person name="Thoulutsang Y."/>
            <person name="Thoulutsang D."/>
            <person name="Topham K."/>
            <person name="Topping I."/>
            <person name="Tsamla T."/>
            <person name="Vassiliev H."/>
            <person name="Vo A."/>
            <person name="Wangchuk T."/>
            <person name="Wangdi T."/>
            <person name="Weiand M."/>
            <person name="Wilkinson J."/>
            <person name="Wilson A."/>
            <person name="Yadav S."/>
            <person name="Young G."/>
            <person name="Yu Q."/>
            <person name="Zembek L."/>
            <person name="Zhong D."/>
            <person name="Zimmer A."/>
            <person name="Zwirko Z."/>
            <person name="Jaffe D.B."/>
            <person name="Alvarez P."/>
            <person name="Brockman W."/>
            <person name="Butler J."/>
            <person name="Chin C."/>
            <person name="Gnerre S."/>
            <person name="Grabherr M."/>
            <person name="Kleber M."/>
            <person name="Mauceli E."/>
            <person name="MacCallum I."/>
        </authorList>
    </citation>
    <scope>NUCLEOTIDE SEQUENCE [LARGE SCALE GENOMIC DNA]</scope>
    <source>
        <strain evidence="3">Tucson 14024-0371.13</strain>
    </source>
</reference>
<feature type="compositionally biased region" description="Acidic residues" evidence="1">
    <location>
        <begin position="31"/>
        <end position="54"/>
    </location>
</feature>
<feature type="region of interest" description="Disordered" evidence="1">
    <location>
        <begin position="1"/>
        <end position="54"/>
    </location>
</feature>
<feature type="compositionally biased region" description="Basic and acidic residues" evidence="1">
    <location>
        <begin position="19"/>
        <end position="30"/>
    </location>
</feature>
<evidence type="ECO:0000313" key="2">
    <source>
        <dbReference type="EMBL" id="KPU72935.1"/>
    </source>
</evidence>
<dbReference type="EMBL" id="CH902623">
    <property type="protein sequence ID" value="KPU72935.1"/>
    <property type="molecule type" value="Genomic_DNA"/>
</dbReference>
<gene>
    <name evidence="2" type="primary">Dana\GF23374</name>
    <name evidence="2" type="synonym">dana_GLEANR_8022</name>
    <name evidence="2" type="ORF">GF23374</name>
</gene>
<evidence type="ECO:0000313" key="3">
    <source>
        <dbReference type="Proteomes" id="UP000007801"/>
    </source>
</evidence>
<keyword evidence="3" id="KW-1185">Reference proteome</keyword>